<sequence length="281" mass="31122">MTESMDAALPSPDLPLSHVAFVTETLGDIAQAVGTPQFMRAVYDTLVRYADFDAVHLDYERVASSGQRSVGWIGSFGREPELVTQVMRHYYRSYASDDATYAAIDSESDMQLVQVSAQRVASEIRHQFFDSGDIHDECVIAGVTLGTRYSISIARSRRLPPFALKELSLLKQLSQVVLPLASAHKRLLGAISADDAPRDELDLDLVAQWLPEWQERLTAREMHVCASFIQGMTSAAIAQSMGLKTSTVDTYAKRAFAKLGVDSRRQLMTLVLRNASRRHAA</sequence>
<keyword evidence="2" id="KW-0238">DNA-binding</keyword>
<dbReference type="Gene3D" id="1.10.10.10">
    <property type="entry name" value="Winged helix-like DNA-binding domain superfamily/Winged helix DNA-binding domain"/>
    <property type="match status" value="1"/>
</dbReference>
<evidence type="ECO:0000256" key="1">
    <source>
        <dbReference type="ARBA" id="ARBA00023015"/>
    </source>
</evidence>
<dbReference type="CDD" id="cd06170">
    <property type="entry name" value="LuxR_C_like"/>
    <property type="match status" value="1"/>
</dbReference>
<evidence type="ECO:0000313" key="5">
    <source>
        <dbReference type="EMBL" id="CAB3969630.1"/>
    </source>
</evidence>
<dbReference type="PROSITE" id="PS00622">
    <property type="entry name" value="HTH_LUXR_1"/>
    <property type="match status" value="1"/>
</dbReference>
<evidence type="ECO:0000256" key="3">
    <source>
        <dbReference type="ARBA" id="ARBA00023163"/>
    </source>
</evidence>
<dbReference type="PROSITE" id="PS50043">
    <property type="entry name" value="HTH_LUXR_2"/>
    <property type="match status" value="1"/>
</dbReference>
<gene>
    <name evidence="5" type="ORF">BCO9919_03885</name>
</gene>
<organism evidence="5 6">
    <name type="scientific">Burkholderia cenocepacia</name>
    <dbReference type="NCBI Taxonomy" id="95486"/>
    <lineage>
        <taxon>Bacteria</taxon>
        <taxon>Pseudomonadati</taxon>
        <taxon>Pseudomonadota</taxon>
        <taxon>Betaproteobacteria</taxon>
        <taxon>Burkholderiales</taxon>
        <taxon>Burkholderiaceae</taxon>
        <taxon>Burkholderia</taxon>
        <taxon>Burkholderia cepacia complex</taxon>
    </lineage>
</organism>
<reference evidence="5 6" key="1">
    <citation type="submission" date="2020-04" db="EMBL/GenBank/DDBJ databases">
        <authorList>
            <person name="Depoorter E."/>
        </authorList>
    </citation>
    <scope>NUCLEOTIDE SEQUENCE [LARGE SCALE GENOMIC DNA]</scope>
    <source>
        <strain evidence="5 6">BCC0132</strain>
    </source>
</reference>
<keyword evidence="3" id="KW-0804">Transcription</keyword>
<name>A0A6J5JE01_9BURK</name>
<keyword evidence="1" id="KW-0805">Transcription regulation</keyword>
<accession>A0A6J5JE01</accession>
<dbReference type="Pfam" id="PF00196">
    <property type="entry name" value="GerE"/>
    <property type="match status" value="1"/>
</dbReference>
<dbReference type="Proteomes" id="UP000494322">
    <property type="component" value="Unassembled WGS sequence"/>
</dbReference>
<evidence type="ECO:0000313" key="6">
    <source>
        <dbReference type="Proteomes" id="UP000494322"/>
    </source>
</evidence>
<dbReference type="SUPFAM" id="SSF46894">
    <property type="entry name" value="C-terminal effector domain of the bipartite response regulators"/>
    <property type="match status" value="1"/>
</dbReference>
<dbReference type="InterPro" id="IPR016032">
    <property type="entry name" value="Sig_transdc_resp-reg_C-effctor"/>
</dbReference>
<dbReference type="InterPro" id="IPR036388">
    <property type="entry name" value="WH-like_DNA-bd_sf"/>
</dbReference>
<dbReference type="PANTHER" id="PTHR44688:SF16">
    <property type="entry name" value="DNA-BINDING TRANSCRIPTIONAL ACTIVATOR DEVR_DOSR"/>
    <property type="match status" value="1"/>
</dbReference>
<dbReference type="GO" id="GO:0006355">
    <property type="term" value="P:regulation of DNA-templated transcription"/>
    <property type="evidence" value="ECO:0007669"/>
    <property type="project" value="InterPro"/>
</dbReference>
<dbReference type="EMBL" id="CABWIK020000023">
    <property type="protein sequence ID" value="CAB3969630.1"/>
    <property type="molecule type" value="Genomic_DNA"/>
</dbReference>
<evidence type="ECO:0000256" key="2">
    <source>
        <dbReference type="ARBA" id="ARBA00023125"/>
    </source>
</evidence>
<dbReference type="PRINTS" id="PR00038">
    <property type="entry name" value="HTHLUXR"/>
</dbReference>
<evidence type="ECO:0000259" key="4">
    <source>
        <dbReference type="PROSITE" id="PS50043"/>
    </source>
</evidence>
<dbReference type="PANTHER" id="PTHR44688">
    <property type="entry name" value="DNA-BINDING TRANSCRIPTIONAL ACTIVATOR DEVR_DOSR"/>
    <property type="match status" value="1"/>
</dbReference>
<dbReference type="SMART" id="SM00421">
    <property type="entry name" value="HTH_LUXR"/>
    <property type="match status" value="1"/>
</dbReference>
<protein>
    <submittedName>
        <fullName evidence="5">LuxR family transcriptional regulator</fullName>
    </submittedName>
</protein>
<dbReference type="AlphaFoldDB" id="A0A6J5JE01"/>
<dbReference type="GO" id="GO:0003677">
    <property type="term" value="F:DNA binding"/>
    <property type="evidence" value="ECO:0007669"/>
    <property type="project" value="UniProtKB-KW"/>
</dbReference>
<proteinExistence type="predicted"/>
<feature type="domain" description="HTH luxR-type" evidence="4">
    <location>
        <begin position="210"/>
        <end position="275"/>
    </location>
</feature>
<dbReference type="InterPro" id="IPR000792">
    <property type="entry name" value="Tscrpt_reg_LuxR_C"/>
</dbReference>